<evidence type="ECO:0000256" key="4">
    <source>
        <dbReference type="SAM" id="Phobius"/>
    </source>
</evidence>
<feature type="compositionally biased region" description="Basic and acidic residues" evidence="3">
    <location>
        <begin position="22"/>
        <end position="35"/>
    </location>
</feature>
<dbReference type="PANTHER" id="PTHR11360">
    <property type="entry name" value="MONOCARBOXYLATE TRANSPORTER"/>
    <property type="match status" value="1"/>
</dbReference>
<proteinExistence type="inferred from homology"/>
<comment type="caution">
    <text evidence="5">The sequence shown here is derived from an EMBL/GenBank/DDBJ whole genome shotgun (WGS) entry which is preliminary data.</text>
</comment>
<evidence type="ECO:0000256" key="2">
    <source>
        <dbReference type="ARBA" id="ARBA00006727"/>
    </source>
</evidence>
<accession>A0A9P8I9Q9</accession>
<protein>
    <submittedName>
        <fullName evidence="5">Uncharacterized protein</fullName>
    </submittedName>
</protein>
<dbReference type="EMBL" id="JAGHQL010000035">
    <property type="protein sequence ID" value="KAH0543281.1"/>
    <property type="molecule type" value="Genomic_DNA"/>
</dbReference>
<dbReference type="GO" id="GO:0022857">
    <property type="term" value="F:transmembrane transporter activity"/>
    <property type="evidence" value="ECO:0007669"/>
    <property type="project" value="InterPro"/>
</dbReference>
<evidence type="ECO:0000313" key="6">
    <source>
        <dbReference type="Proteomes" id="UP000698800"/>
    </source>
</evidence>
<dbReference type="AlphaFoldDB" id="A0A9P8I9Q9"/>
<dbReference type="InterPro" id="IPR036259">
    <property type="entry name" value="MFS_trans_sf"/>
</dbReference>
<comment type="subcellular location">
    <subcellularLocation>
        <location evidence="1">Membrane</location>
        <topology evidence="1">Multi-pass membrane protein</topology>
    </subcellularLocation>
</comment>
<keyword evidence="4" id="KW-0472">Membrane</keyword>
<gene>
    <name evidence="5" type="ORF">FGG08_002344</name>
</gene>
<keyword evidence="6" id="KW-1185">Reference proteome</keyword>
<feature type="transmembrane region" description="Helical" evidence="4">
    <location>
        <begin position="149"/>
        <end position="171"/>
    </location>
</feature>
<keyword evidence="4" id="KW-1133">Transmembrane helix</keyword>
<feature type="transmembrane region" description="Helical" evidence="4">
    <location>
        <begin position="374"/>
        <end position="399"/>
    </location>
</feature>
<evidence type="ECO:0000256" key="1">
    <source>
        <dbReference type="ARBA" id="ARBA00004141"/>
    </source>
</evidence>
<evidence type="ECO:0000256" key="3">
    <source>
        <dbReference type="SAM" id="MobiDB-lite"/>
    </source>
</evidence>
<feature type="transmembrane region" description="Helical" evidence="4">
    <location>
        <begin position="411"/>
        <end position="432"/>
    </location>
</feature>
<feature type="transmembrane region" description="Helical" evidence="4">
    <location>
        <begin position="348"/>
        <end position="368"/>
    </location>
</feature>
<feature type="transmembrane region" description="Helical" evidence="4">
    <location>
        <begin position="82"/>
        <end position="102"/>
    </location>
</feature>
<evidence type="ECO:0000313" key="5">
    <source>
        <dbReference type="EMBL" id="KAH0543281.1"/>
    </source>
</evidence>
<dbReference type="Gene3D" id="1.20.1250.20">
    <property type="entry name" value="MFS general substrate transporter like domains"/>
    <property type="match status" value="2"/>
</dbReference>
<dbReference type="InterPro" id="IPR050327">
    <property type="entry name" value="Proton-linked_MCT"/>
</dbReference>
<feature type="transmembrane region" description="Helical" evidence="4">
    <location>
        <begin position="209"/>
        <end position="229"/>
    </location>
</feature>
<dbReference type="Proteomes" id="UP000698800">
    <property type="component" value="Unassembled WGS sequence"/>
</dbReference>
<dbReference type="OrthoDB" id="6499973at2759"/>
<feature type="transmembrane region" description="Helical" evidence="4">
    <location>
        <begin position="123"/>
        <end position="143"/>
    </location>
</feature>
<dbReference type="GO" id="GO:0016020">
    <property type="term" value="C:membrane"/>
    <property type="evidence" value="ECO:0007669"/>
    <property type="project" value="UniProtKB-SubCell"/>
</dbReference>
<feature type="transmembrane region" description="Helical" evidence="4">
    <location>
        <begin position="438"/>
        <end position="460"/>
    </location>
</feature>
<dbReference type="Pfam" id="PF07690">
    <property type="entry name" value="MFS_1"/>
    <property type="match status" value="1"/>
</dbReference>
<dbReference type="InterPro" id="IPR011701">
    <property type="entry name" value="MFS"/>
</dbReference>
<dbReference type="SUPFAM" id="SSF103473">
    <property type="entry name" value="MFS general substrate transporter"/>
    <property type="match status" value="1"/>
</dbReference>
<dbReference type="PANTHER" id="PTHR11360:SF130">
    <property type="entry name" value="MAJOR FACILITATOR SUPERFAMILY (MFS) PROFILE DOMAIN-CONTAINING PROTEIN-RELATED"/>
    <property type="match status" value="1"/>
</dbReference>
<feature type="transmembrane region" description="Helical" evidence="4">
    <location>
        <begin position="241"/>
        <end position="261"/>
    </location>
</feature>
<feature type="region of interest" description="Disordered" evidence="3">
    <location>
        <begin position="1"/>
        <end position="37"/>
    </location>
</feature>
<organism evidence="5 6">
    <name type="scientific">Glutinoglossum americanum</name>
    <dbReference type="NCBI Taxonomy" id="1670608"/>
    <lineage>
        <taxon>Eukaryota</taxon>
        <taxon>Fungi</taxon>
        <taxon>Dikarya</taxon>
        <taxon>Ascomycota</taxon>
        <taxon>Pezizomycotina</taxon>
        <taxon>Geoglossomycetes</taxon>
        <taxon>Geoglossales</taxon>
        <taxon>Geoglossaceae</taxon>
        <taxon>Glutinoglossum</taxon>
    </lineage>
</organism>
<sequence length="473" mass="51096">MTVPNARASNDTDSDVSSLTDQRIDEEKLENDPEKVGVGSVLDGMGRLVVSAEPDDDMERAITHNSNMPTWVDPGPPPDGGLVAWTQVAMAHLVVFNAWGLINSFGVFQTYYVEALRRPPSDISWVGSIQIFLVFFIGTFSGRATDAGYFHYIFAAGSILQVVGIFATSFATTYWQLFLSQGVCQGVANGLSFCPTLALLSTYFSKKRGLAIGIVASGSATGGLVFPALVQQLLPRVGFPWTVRIMGFIVAGTLIIAGIFIRARLPPRRAGPLVEWVAFKEVPYVLFSIGMFMNFLGLYFAYYYVGSFGRTIGLSTKDSINLLLIMNGVGIVGRLVPNSAADRWFGPLNTLIPVSGSASVLLFCWILVRNPTGLTVLSVFYGLFAAGVMSLFPVALSALTTDLRKMGVRMGMVFSIISFASLIGPPIAGALIQRHNGGYLYAQVFAGSTVMCGCLMLVATRMAKTGLKFRERL</sequence>
<keyword evidence="4" id="KW-0812">Transmembrane</keyword>
<feature type="transmembrane region" description="Helical" evidence="4">
    <location>
        <begin position="282"/>
        <end position="304"/>
    </location>
</feature>
<comment type="similarity">
    <text evidence="2">Belongs to the major facilitator superfamily. Monocarboxylate porter (TC 2.A.1.13) family.</text>
</comment>
<dbReference type="CDD" id="cd17352">
    <property type="entry name" value="MFS_MCT_SLC16"/>
    <property type="match status" value="1"/>
</dbReference>
<feature type="compositionally biased region" description="Polar residues" evidence="3">
    <location>
        <begin position="7"/>
        <end position="21"/>
    </location>
</feature>
<name>A0A9P8I9Q9_9PEZI</name>
<feature type="transmembrane region" description="Helical" evidence="4">
    <location>
        <begin position="319"/>
        <end position="336"/>
    </location>
</feature>
<reference evidence="5" key="1">
    <citation type="submission" date="2021-03" db="EMBL/GenBank/DDBJ databases">
        <title>Comparative genomics and phylogenomic investigation of the class Geoglossomycetes provide insights into ecological specialization and systematics.</title>
        <authorList>
            <person name="Melie T."/>
            <person name="Pirro S."/>
            <person name="Miller A.N."/>
            <person name="Quandt A."/>
        </authorList>
    </citation>
    <scope>NUCLEOTIDE SEQUENCE</scope>
    <source>
        <strain evidence="5">GBOQ0MN5Z8</strain>
    </source>
</reference>